<evidence type="ECO:0000256" key="3">
    <source>
        <dbReference type="ARBA" id="ARBA00023295"/>
    </source>
</evidence>
<evidence type="ECO:0000256" key="1">
    <source>
        <dbReference type="ARBA" id="ARBA00009865"/>
    </source>
</evidence>
<keyword evidence="10" id="KW-1185">Reference proteome</keyword>
<dbReference type="EMBL" id="WKJJ01000009">
    <property type="protein sequence ID" value="MRV73089.1"/>
    <property type="molecule type" value="Genomic_DNA"/>
</dbReference>
<name>A0A7X2INH2_9BURK</name>
<evidence type="ECO:0000256" key="6">
    <source>
        <dbReference type="RuleBase" id="RU361187"/>
    </source>
</evidence>
<dbReference type="Gene3D" id="2.115.10.20">
    <property type="entry name" value="Glycosyl hydrolase domain, family 43"/>
    <property type="match status" value="1"/>
</dbReference>
<sequence>MAALPPAKPPYVSRTQEQALNAVLRIAALSLSFLAPGAHAAPPSPVYTNPILHADYSDPDVIRVGDMYYMTSSSFNSSPALPLLQSRDMVHWELVGHAVQRQLPLDVYAQPRHGDGVWAPCLRYHDGKFWIFYPDPDVGVYVTTATGFTGPWSEPRLLLAGKGVIDPTPLWDDDGKAYLLHAWAKSRAGFNNVLTLRRMAPDGSRMLDEAGPVVIDGNKLPNYRTLEGPKLYKHDGWYYVFAPAGGVETGWQSVFRSRRIDGPYEDRIVMAQGISPVNGPHQGAWVRTPQGEDWFYHFQDKRAYGRVVHLQPMAWQDGWPVIGIDREGKGTGEPVMTYRPPVAADTRMAMPPSSDEFNAPVLGLQWQWNANWRPEWYSLTVRPGWLRLQAWSDAAGARNLWHAPAVLLQKLPAERFTVDALVDGAGLAEGGKAGLLMYGMDYRWIGVRRHGGKLMVVAAGCDKANKACTEKDEAVAPLAGNSVHLRMAVAEGGVTRFSYSADGVAYTTVGQPFTAAMGRWVGAQMGLFSIAPATAAGYAEIDYFRVSPAN</sequence>
<dbReference type="PANTHER" id="PTHR42812:SF12">
    <property type="entry name" value="BETA-XYLOSIDASE-RELATED"/>
    <property type="match status" value="1"/>
</dbReference>
<reference evidence="9 10" key="1">
    <citation type="submission" date="2019-11" db="EMBL/GenBank/DDBJ databases">
        <title>Novel species isolated from a subtropical stream in China.</title>
        <authorList>
            <person name="Lu H."/>
        </authorList>
    </citation>
    <scope>NUCLEOTIDE SEQUENCE [LARGE SCALE GENOMIC DNA]</scope>
    <source>
        <strain evidence="9 10">FT92W</strain>
    </source>
</reference>
<accession>A0A7X2INH2</accession>
<proteinExistence type="inferred from homology"/>
<dbReference type="InterPro" id="IPR006710">
    <property type="entry name" value="Glyco_hydro_43"/>
</dbReference>
<dbReference type="PANTHER" id="PTHR42812">
    <property type="entry name" value="BETA-XYLOSIDASE"/>
    <property type="match status" value="1"/>
</dbReference>
<comment type="similarity">
    <text evidence="1 6">Belongs to the glycosyl hydrolase 43 family.</text>
</comment>
<dbReference type="SUPFAM" id="SSF75005">
    <property type="entry name" value="Arabinanase/levansucrase/invertase"/>
    <property type="match status" value="1"/>
</dbReference>
<feature type="site" description="Important for catalytic activity, responsible for pKa modulation of the active site Glu and correct orientation of both the proton donor and substrate" evidence="5">
    <location>
        <position position="166"/>
    </location>
</feature>
<evidence type="ECO:0000256" key="2">
    <source>
        <dbReference type="ARBA" id="ARBA00022801"/>
    </source>
</evidence>
<evidence type="ECO:0000256" key="7">
    <source>
        <dbReference type="SAM" id="SignalP"/>
    </source>
</evidence>
<dbReference type="AlphaFoldDB" id="A0A7X2INH2"/>
<evidence type="ECO:0000313" key="9">
    <source>
        <dbReference type="EMBL" id="MRV73089.1"/>
    </source>
</evidence>
<dbReference type="InterPro" id="IPR041542">
    <property type="entry name" value="GH43_C2"/>
</dbReference>
<dbReference type="Proteomes" id="UP000446768">
    <property type="component" value="Unassembled WGS sequence"/>
</dbReference>
<keyword evidence="7" id="KW-0732">Signal</keyword>
<evidence type="ECO:0000256" key="5">
    <source>
        <dbReference type="PIRSR" id="PIRSR606710-2"/>
    </source>
</evidence>
<gene>
    <name evidence="9" type="ORF">GJ700_15375</name>
</gene>
<dbReference type="Gene3D" id="2.60.120.200">
    <property type="match status" value="1"/>
</dbReference>
<dbReference type="GO" id="GO:0005975">
    <property type="term" value="P:carbohydrate metabolic process"/>
    <property type="evidence" value="ECO:0007669"/>
    <property type="project" value="InterPro"/>
</dbReference>
<feature type="active site" description="Proton donor" evidence="4">
    <location>
        <position position="227"/>
    </location>
</feature>
<dbReference type="Pfam" id="PF04616">
    <property type="entry name" value="Glyco_hydro_43"/>
    <property type="match status" value="1"/>
</dbReference>
<evidence type="ECO:0000256" key="4">
    <source>
        <dbReference type="PIRSR" id="PIRSR606710-1"/>
    </source>
</evidence>
<feature type="chain" id="PRO_5030663024" evidence="7">
    <location>
        <begin position="41"/>
        <end position="550"/>
    </location>
</feature>
<dbReference type="SUPFAM" id="SSF49899">
    <property type="entry name" value="Concanavalin A-like lectins/glucanases"/>
    <property type="match status" value="1"/>
</dbReference>
<evidence type="ECO:0000313" key="10">
    <source>
        <dbReference type="Proteomes" id="UP000446768"/>
    </source>
</evidence>
<comment type="caution">
    <text evidence="9">The sequence shown here is derived from an EMBL/GenBank/DDBJ whole genome shotgun (WGS) entry which is preliminary data.</text>
</comment>
<keyword evidence="2 6" id="KW-0378">Hydrolase</keyword>
<dbReference type="CDD" id="cd09001">
    <property type="entry name" value="GH43_FsAxh1-like"/>
    <property type="match status" value="1"/>
</dbReference>
<dbReference type="InterPro" id="IPR051795">
    <property type="entry name" value="Glycosyl_Hydrlase_43"/>
</dbReference>
<feature type="signal peptide" evidence="7">
    <location>
        <begin position="1"/>
        <end position="40"/>
    </location>
</feature>
<protein>
    <submittedName>
        <fullName evidence="9">Family 43 glycosylhydrolase</fullName>
    </submittedName>
</protein>
<dbReference type="GO" id="GO:0004553">
    <property type="term" value="F:hydrolase activity, hydrolyzing O-glycosyl compounds"/>
    <property type="evidence" value="ECO:0007669"/>
    <property type="project" value="InterPro"/>
</dbReference>
<feature type="active site" description="Proton acceptor" evidence="4">
    <location>
        <position position="58"/>
    </location>
</feature>
<feature type="domain" description="Beta-xylosidase C-terminal Concanavalin A-like" evidence="8">
    <location>
        <begin position="354"/>
        <end position="546"/>
    </location>
</feature>
<dbReference type="InterPro" id="IPR023296">
    <property type="entry name" value="Glyco_hydro_beta-prop_sf"/>
</dbReference>
<evidence type="ECO:0000259" key="8">
    <source>
        <dbReference type="Pfam" id="PF17851"/>
    </source>
</evidence>
<keyword evidence="3 6" id="KW-0326">Glycosidase</keyword>
<dbReference type="InterPro" id="IPR013320">
    <property type="entry name" value="ConA-like_dom_sf"/>
</dbReference>
<organism evidence="9 10">
    <name type="scientific">Pseudoduganella rivuli</name>
    <dbReference type="NCBI Taxonomy" id="2666085"/>
    <lineage>
        <taxon>Bacteria</taxon>
        <taxon>Pseudomonadati</taxon>
        <taxon>Pseudomonadota</taxon>
        <taxon>Betaproteobacteria</taxon>
        <taxon>Burkholderiales</taxon>
        <taxon>Oxalobacteraceae</taxon>
        <taxon>Telluria group</taxon>
        <taxon>Pseudoduganella</taxon>
    </lineage>
</organism>
<dbReference type="Pfam" id="PF17851">
    <property type="entry name" value="GH43_C2"/>
    <property type="match status" value="1"/>
</dbReference>